<dbReference type="VEuPathDB" id="FungiDB:I303_04973"/>
<dbReference type="Proteomes" id="UP000078595">
    <property type="component" value="Chromosome 6"/>
</dbReference>
<name>A0A1A6A228_9TREE</name>
<reference evidence="1" key="1">
    <citation type="submission" date="2013-07" db="EMBL/GenBank/DDBJ databases">
        <title>The Genome Sequence of Cryptococcus dejecticola CBS10117.</title>
        <authorList>
            <consortium name="The Broad Institute Genome Sequencing Platform"/>
            <person name="Cuomo C."/>
            <person name="Litvintseva A."/>
            <person name="Chen Y."/>
            <person name="Heitman J."/>
            <person name="Sun S."/>
            <person name="Springer D."/>
            <person name="Dromer F."/>
            <person name="Young S.K."/>
            <person name="Zeng Q."/>
            <person name="Gargeya S."/>
            <person name="Fitzgerald M."/>
            <person name="Abouelleil A."/>
            <person name="Alvarado L."/>
            <person name="Berlin A.M."/>
            <person name="Chapman S.B."/>
            <person name="Dewar J."/>
            <person name="Goldberg J."/>
            <person name="Griggs A."/>
            <person name="Gujja S."/>
            <person name="Hansen M."/>
            <person name="Howarth C."/>
            <person name="Imamovic A."/>
            <person name="Larimer J."/>
            <person name="McCowan C."/>
            <person name="Murphy C."/>
            <person name="Pearson M."/>
            <person name="Priest M."/>
            <person name="Roberts A."/>
            <person name="Saif S."/>
            <person name="Shea T."/>
            <person name="Sykes S."/>
            <person name="Wortman J."/>
            <person name="Nusbaum C."/>
            <person name="Birren B."/>
        </authorList>
    </citation>
    <scope>NUCLEOTIDE SEQUENCE [LARGE SCALE GENOMIC DNA]</scope>
    <source>
        <strain evidence="1">CBS 10117</strain>
    </source>
</reference>
<dbReference type="EMBL" id="KI894032">
    <property type="protein sequence ID" value="OBR84116.1"/>
    <property type="molecule type" value="Genomic_DNA"/>
</dbReference>
<keyword evidence="3" id="KW-1185">Reference proteome</keyword>
<evidence type="ECO:0000313" key="2">
    <source>
        <dbReference type="EMBL" id="WWC62986.1"/>
    </source>
</evidence>
<dbReference type="AlphaFoldDB" id="A0A1A6A228"/>
<sequence length="378" mass="43367">MNETALESHKLPLDDLHKGYAKDFSAEVVMETRDMSDFRFHEMMRAHEMGLALPEDNRNRTILTGSRNQEIRIYSIRPTSSTAPAMQREIALLNRYIQGDTGHATSSQISLEHPESSLNLGSDQDQGALTQPSSRRAFKDFQPVHGAEASTWYSDDPDRNQMKILLEDSGRTHNFNYQSKKVRTLISTPDDVHCDGHSRVWESDFQDRIDDTITRAAVDALYAVQAKDDHTRSQSAYYGTLQQPDVWTTHQEFDANLIDRRFGDKHTMKVDVSTQYLRPSLPRHRDDQILNIRMPGEGNFDGFEHGSKRVLREHGSVDFMNPSLPTTEQTVTLRWSRVLDPLDDPLEYPKYYSDYTRANSRLAQQFDGIGRVEEVDAE</sequence>
<gene>
    <name evidence="1" type="ORF">I303_04973</name>
    <name evidence="2" type="ORF">I303_105584</name>
</gene>
<dbReference type="EMBL" id="CP144535">
    <property type="protein sequence ID" value="WWC62986.1"/>
    <property type="molecule type" value="Genomic_DNA"/>
</dbReference>
<organism evidence="1">
    <name type="scientific">Kwoniella dejecticola CBS 10117</name>
    <dbReference type="NCBI Taxonomy" id="1296121"/>
    <lineage>
        <taxon>Eukaryota</taxon>
        <taxon>Fungi</taxon>
        <taxon>Dikarya</taxon>
        <taxon>Basidiomycota</taxon>
        <taxon>Agaricomycotina</taxon>
        <taxon>Tremellomycetes</taxon>
        <taxon>Tremellales</taxon>
        <taxon>Cryptococcaceae</taxon>
        <taxon>Kwoniella</taxon>
    </lineage>
</organism>
<evidence type="ECO:0000313" key="1">
    <source>
        <dbReference type="EMBL" id="OBR84116.1"/>
    </source>
</evidence>
<protein>
    <submittedName>
        <fullName evidence="1">Uncharacterized protein</fullName>
    </submittedName>
</protein>
<evidence type="ECO:0000313" key="3">
    <source>
        <dbReference type="Proteomes" id="UP000078595"/>
    </source>
</evidence>
<accession>A0A1A6A228</accession>
<reference evidence="2" key="2">
    <citation type="submission" date="2013-07" db="EMBL/GenBank/DDBJ databases">
        <authorList>
            <consortium name="The Broad Institute Genome Sequencing Platform"/>
            <person name="Cuomo C."/>
            <person name="Litvintseva A."/>
            <person name="Chen Y."/>
            <person name="Heitman J."/>
            <person name="Sun S."/>
            <person name="Springer D."/>
            <person name="Dromer F."/>
            <person name="Young S.K."/>
            <person name="Zeng Q."/>
            <person name="Gargeya S."/>
            <person name="Fitzgerald M."/>
            <person name="Abouelleil A."/>
            <person name="Alvarado L."/>
            <person name="Berlin A.M."/>
            <person name="Chapman S.B."/>
            <person name="Dewar J."/>
            <person name="Goldberg J."/>
            <person name="Griggs A."/>
            <person name="Gujja S."/>
            <person name="Hansen M."/>
            <person name="Howarth C."/>
            <person name="Imamovic A."/>
            <person name="Larimer J."/>
            <person name="McCowan C."/>
            <person name="Murphy C."/>
            <person name="Pearson M."/>
            <person name="Priest M."/>
            <person name="Roberts A."/>
            <person name="Saif S."/>
            <person name="Shea T."/>
            <person name="Sykes S."/>
            <person name="Wortman J."/>
            <person name="Nusbaum C."/>
            <person name="Birren B."/>
        </authorList>
    </citation>
    <scope>NUCLEOTIDE SEQUENCE</scope>
    <source>
        <strain evidence="2">CBS 10117</strain>
    </source>
</reference>
<dbReference type="KEGG" id="kdj:28968672"/>
<dbReference type="OrthoDB" id="10597642at2759"/>
<dbReference type="GeneID" id="28968672"/>
<proteinExistence type="predicted"/>
<reference evidence="2" key="3">
    <citation type="submission" date="2024-02" db="EMBL/GenBank/DDBJ databases">
        <title>Comparative genomics of Cryptococcus and Kwoniella reveals pathogenesis evolution and contrasting modes of karyotype evolution via chromosome fusion or intercentromeric recombination.</title>
        <authorList>
            <person name="Coelho M.A."/>
            <person name="David-Palma M."/>
            <person name="Shea T."/>
            <person name="Bowers K."/>
            <person name="McGinley-Smith S."/>
            <person name="Mohammad A.W."/>
            <person name="Gnirke A."/>
            <person name="Yurkov A.M."/>
            <person name="Nowrousian M."/>
            <person name="Sun S."/>
            <person name="Cuomo C.A."/>
            <person name="Heitman J."/>
        </authorList>
    </citation>
    <scope>NUCLEOTIDE SEQUENCE</scope>
    <source>
        <strain evidence="2">CBS 10117</strain>
    </source>
</reference>
<dbReference type="RefSeq" id="XP_018261958.1">
    <property type="nucleotide sequence ID" value="XM_018408267.1"/>
</dbReference>